<dbReference type="GO" id="GO:0005634">
    <property type="term" value="C:nucleus"/>
    <property type="evidence" value="ECO:0007669"/>
    <property type="project" value="TreeGrafter"/>
</dbReference>
<keyword evidence="3" id="KW-0067">ATP-binding</keyword>
<dbReference type="OMA" id="KAVFFCA"/>
<evidence type="ECO:0000259" key="8">
    <source>
        <dbReference type="PROSITE" id="PS51192"/>
    </source>
</evidence>
<dbReference type="InterPro" id="IPR049730">
    <property type="entry name" value="SNF2/RAD54-like_C"/>
</dbReference>
<evidence type="ECO:0000256" key="5">
    <source>
        <dbReference type="SAM" id="Coils"/>
    </source>
</evidence>
<protein>
    <recommendedName>
        <fullName evidence="12">RING-type domain-containing protein</fullName>
    </recommendedName>
</protein>
<evidence type="ECO:0008006" key="12">
    <source>
        <dbReference type="Google" id="ProtNLM"/>
    </source>
</evidence>
<evidence type="ECO:0000256" key="2">
    <source>
        <dbReference type="ARBA" id="ARBA00022801"/>
    </source>
</evidence>
<dbReference type="PROSITE" id="PS50089">
    <property type="entry name" value="ZF_RING_2"/>
    <property type="match status" value="1"/>
</dbReference>
<dbReference type="Gene3D" id="3.40.50.300">
    <property type="entry name" value="P-loop containing nucleotide triphosphate hydrolases"/>
    <property type="match status" value="1"/>
</dbReference>
<organism evidence="10 11">
    <name type="scientific">Malassezia globosa (strain ATCC MYA-4612 / CBS 7966)</name>
    <name type="common">Dandruff-associated fungus</name>
    <dbReference type="NCBI Taxonomy" id="425265"/>
    <lineage>
        <taxon>Eukaryota</taxon>
        <taxon>Fungi</taxon>
        <taxon>Dikarya</taxon>
        <taxon>Basidiomycota</taxon>
        <taxon>Ustilaginomycotina</taxon>
        <taxon>Malasseziomycetes</taxon>
        <taxon>Malasseziales</taxon>
        <taxon>Malasseziaceae</taxon>
        <taxon>Malassezia</taxon>
    </lineage>
</organism>
<dbReference type="InParanoid" id="A8PW14"/>
<dbReference type="GO" id="GO:0006974">
    <property type="term" value="P:DNA damage response"/>
    <property type="evidence" value="ECO:0007669"/>
    <property type="project" value="TreeGrafter"/>
</dbReference>
<dbReference type="InterPro" id="IPR052583">
    <property type="entry name" value="ATP-helicase/E3_Ub-Ligase"/>
</dbReference>
<keyword evidence="4" id="KW-0862">Zinc</keyword>
<name>A8PW14_MALGO</name>
<dbReference type="Pfam" id="PF13923">
    <property type="entry name" value="zf-C3HC4_2"/>
    <property type="match status" value="1"/>
</dbReference>
<keyword evidence="2" id="KW-0378">Hydrolase</keyword>
<dbReference type="FunCoup" id="A8PW14">
    <property type="interactions" value="374"/>
</dbReference>
<dbReference type="InterPro" id="IPR001841">
    <property type="entry name" value="Znf_RING"/>
</dbReference>
<dbReference type="CDD" id="cd16449">
    <property type="entry name" value="RING-HC"/>
    <property type="match status" value="1"/>
</dbReference>
<dbReference type="SUPFAM" id="SSF57850">
    <property type="entry name" value="RING/U-box"/>
    <property type="match status" value="1"/>
</dbReference>
<evidence type="ECO:0000313" key="11">
    <source>
        <dbReference type="Proteomes" id="UP000008837"/>
    </source>
</evidence>
<dbReference type="GO" id="GO:0005524">
    <property type="term" value="F:ATP binding"/>
    <property type="evidence" value="ECO:0007669"/>
    <property type="project" value="InterPro"/>
</dbReference>
<evidence type="ECO:0000256" key="6">
    <source>
        <dbReference type="SAM" id="MobiDB-lite"/>
    </source>
</evidence>
<keyword evidence="5" id="KW-0175">Coiled coil</keyword>
<dbReference type="InterPro" id="IPR000330">
    <property type="entry name" value="SNF2_N"/>
</dbReference>
<feature type="domain" description="Helicase C-terminal" evidence="9">
    <location>
        <begin position="1376"/>
        <end position="1538"/>
    </location>
</feature>
<dbReference type="Pfam" id="PF26021">
    <property type="entry name" value="Ferritin_C144_05"/>
    <property type="match status" value="1"/>
</dbReference>
<keyword evidence="4" id="KW-0863">Zinc-finger</keyword>
<keyword evidence="4" id="KW-0479">Metal-binding</keyword>
<dbReference type="KEGG" id="mgl:MGL_1004"/>
<dbReference type="InterPro" id="IPR014001">
    <property type="entry name" value="Helicase_ATP-bd"/>
</dbReference>
<feature type="domain" description="RING-type" evidence="7">
    <location>
        <begin position="1276"/>
        <end position="1316"/>
    </location>
</feature>
<feature type="region of interest" description="Disordered" evidence="6">
    <location>
        <begin position="1525"/>
        <end position="1550"/>
    </location>
</feature>
<evidence type="ECO:0000313" key="10">
    <source>
        <dbReference type="EMBL" id="EDP44522.1"/>
    </source>
</evidence>
<dbReference type="SMART" id="SM00490">
    <property type="entry name" value="HELICc"/>
    <property type="match status" value="1"/>
</dbReference>
<comment type="caution">
    <text evidence="10">The sequence shown here is derived from an EMBL/GenBank/DDBJ whole genome shotgun (WGS) entry which is preliminary data.</text>
</comment>
<dbReference type="GeneID" id="5856041"/>
<feature type="coiled-coil region" evidence="5">
    <location>
        <begin position="772"/>
        <end position="799"/>
    </location>
</feature>
<dbReference type="InterPro" id="IPR027417">
    <property type="entry name" value="P-loop_NTPase"/>
</dbReference>
<gene>
    <name evidence="10" type="ORF">MGL_1004</name>
</gene>
<dbReference type="SUPFAM" id="SSF52540">
    <property type="entry name" value="P-loop containing nucleoside triphosphate hydrolases"/>
    <property type="match status" value="2"/>
</dbReference>
<dbReference type="SMART" id="SM00487">
    <property type="entry name" value="DEXDc"/>
    <property type="match status" value="1"/>
</dbReference>
<dbReference type="PROSITE" id="PS51192">
    <property type="entry name" value="HELICASE_ATP_BIND_1"/>
    <property type="match status" value="1"/>
</dbReference>
<dbReference type="OrthoDB" id="5330228at2759"/>
<dbReference type="GO" id="GO:0000209">
    <property type="term" value="P:protein polyubiquitination"/>
    <property type="evidence" value="ECO:0007669"/>
    <property type="project" value="TreeGrafter"/>
</dbReference>
<evidence type="ECO:0000256" key="3">
    <source>
        <dbReference type="ARBA" id="ARBA00022840"/>
    </source>
</evidence>
<accession>A8PW14</accession>
<dbReference type="RefSeq" id="XP_001731736.1">
    <property type="nucleotide sequence ID" value="XM_001731684.1"/>
</dbReference>
<dbReference type="Gene3D" id="3.30.40.10">
    <property type="entry name" value="Zinc/RING finger domain, C3HC4 (zinc finger)"/>
    <property type="match status" value="1"/>
</dbReference>
<dbReference type="EMBL" id="AAYY01000003">
    <property type="protein sequence ID" value="EDP44522.1"/>
    <property type="molecule type" value="Genomic_DNA"/>
</dbReference>
<sequence>MLHEPVLVTPLVGDGDVDAPLSTYANVDGDGFSHVLAQEKRSHDRVDAVWLCQDTLEYAIDRDPPASLHGVPVDLACVREWHVRMCPGTLMHPAHATLLDVFVKHHGGQEIQRGGSTSDSKRKGIECDETSPILTVPLLQGTSSWLLTCLALPIVHVDTRLSWSERRLVLRMDVLLSHACFAPHPPSTADQLRTIVEHANQLAGTFFLSHAHAIDELSGATLVYESLCRRERERSTQMPPAEQPRALLATLLPFQRRSVSFLLEREAPPSERRTLRTECGPWWIHAGNKAGLYFNVLTGEFTVDATAAVGVAGDVRGAILAEEMGLGKTIEVLALILEQADPHRHEKHEAYWDVQNEVCVQPIGTTLIVSPETLRRQWLDEVATYAPSLRLYSYTGHKQASEHRGRTETWGQWASQYDVMVVSFEVLARDLAASHAAPVRALRHPSRYERPRSPLVQLEFLRVVMDEVQLVGGNAAKTIGMIRRQRSLAVSGTPVRRLADLRTSLWFLGLVPPSMTTPRAWKRILSAELAPYVCELLANVGIRHTKAQVAHEMVLPPQTRFLVPVDFTHVETAFYRDVWQASLAALNLDADGAPMSDTWVLDTGILRSQLLRLRQACTHPQVAMRGGHVLGAADPSNASGGSASAGALGSVEAAGTSNVASGAINLRSIEHVLAQMIEASRLDLNTLKHALISRRIYRASILLFAPADELACNHLFSSSGKGSSEADEKKDIHSHDRFVAADATTMAPSPVTAATTALMEDVRTRDRRNVARDQLETLLAEAQAHVDALNEAIREAHVRGPWYVLTEAEQEQLAAYAQAADPSGPALPDAPIHEKLRLRQQYVGALKSRQRHWLQVLHRIQQFSGHCYFQLGQSITSKCGGEPAGEHLDNGLSNVNTGPSPSPYSALEDTAYQAAELTRQQLLADARMHVEQCASALQKQVVDVDQLAQVKMPSMTGLTGRAILDDVAERVHMLQAHAELILDWRAQIYARLMKPVNREVNKAREDDDVYAENLDAQIEAETLLEMYRPLLAQRDELLTGRIALGATARPQLFVELDRELRSARLRRFQVEHVDEGIGDAYDTDGKGKGDKDEFSEQVRQTKRLQLNHFRTLEEARRCVMLPPYAPPLSALLSAIRDVRDSSLHHEAQLLASMHAAVQTLLREQQRHLDALRREQMLCQALFNARAMYFKQVQELSDQVQDPVMPNGPWASISTSLAQERTLRQKIGATEGRLRYLGHVQLMQEASTKYRHQSGSTGGTGTGDADTDIDADEARRCFICTNLIETGILTNACGHLCCEACFHAWLSHGHRTCPMCKTRLAPRDVHRVVYRTATTWTGPSASSAYTSSNTFQVLPAEMRQALDNMALEGGSGSKLDLLIRHLVHIQCTTGEKSLVFSSFARGLDLVASNLERHGLAYARVDGTGGKRSSAAVHAFQHKPDVRVLLLHSEAQSAGLNLLAATHMFLLEPLLNHAMELQAIGRVHRIGQTRPTYVYGYMVRDTVEERIVALAAERKQSLYVCAHSHRERGDTTTTHDEHNHDGVDENRNDSDRMNAEAEDSALLQAAHDAAARNTTQEIRRGDLVGSTNDLLACLFPQHLGSAPMPPSMSESE</sequence>
<evidence type="ECO:0000256" key="1">
    <source>
        <dbReference type="ARBA" id="ARBA00022741"/>
    </source>
</evidence>
<dbReference type="STRING" id="425265.A8PW14"/>
<dbReference type="Pfam" id="PF00271">
    <property type="entry name" value="Helicase_C"/>
    <property type="match status" value="1"/>
</dbReference>
<feature type="domain" description="Helicase ATP-binding" evidence="8">
    <location>
        <begin position="309"/>
        <end position="512"/>
    </location>
</feature>
<dbReference type="PANTHER" id="PTHR45865">
    <property type="entry name" value="E3 UBIQUITIN-PROTEIN LIGASE SHPRH FAMILY MEMBER"/>
    <property type="match status" value="1"/>
</dbReference>
<dbReference type="PANTHER" id="PTHR45865:SF1">
    <property type="entry name" value="E3 UBIQUITIN-PROTEIN LIGASE SHPRH"/>
    <property type="match status" value="1"/>
</dbReference>
<proteinExistence type="predicted"/>
<dbReference type="InterPro" id="IPR001650">
    <property type="entry name" value="Helicase_C-like"/>
</dbReference>
<dbReference type="Pfam" id="PF00176">
    <property type="entry name" value="SNF2-rel_dom"/>
    <property type="match status" value="1"/>
</dbReference>
<dbReference type="InterPro" id="IPR059033">
    <property type="entry name" value="C144_05_dom"/>
</dbReference>
<dbReference type="GO" id="GO:0008270">
    <property type="term" value="F:zinc ion binding"/>
    <property type="evidence" value="ECO:0007669"/>
    <property type="project" value="UniProtKB-KW"/>
</dbReference>
<reference evidence="10 11" key="1">
    <citation type="journal article" date="2007" name="Proc. Natl. Acad. Sci. U.S.A.">
        <title>Dandruff-associated Malassezia genomes reveal convergent and divergent virulence traits shared with plant and human fungal pathogens.</title>
        <authorList>
            <person name="Xu J."/>
            <person name="Saunders C.W."/>
            <person name="Hu P."/>
            <person name="Grant R.A."/>
            <person name="Boekhout T."/>
            <person name="Kuramae E.E."/>
            <person name="Kronstad J.W."/>
            <person name="Deangelis Y.M."/>
            <person name="Reeder N.L."/>
            <person name="Johnstone K.R."/>
            <person name="Leland M."/>
            <person name="Fieno A.M."/>
            <person name="Begley W.M."/>
            <person name="Sun Y."/>
            <person name="Lacey M.P."/>
            <person name="Chaudhary T."/>
            <person name="Keough T."/>
            <person name="Chu L."/>
            <person name="Sears R."/>
            <person name="Yuan B."/>
            <person name="Dawson T.L.Jr."/>
        </authorList>
    </citation>
    <scope>NUCLEOTIDE SEQUENCE [LARGE SCALE GENOMIC DNA]</scope>
    <source>
        <strain evidence="11">ATCC MYA-4612 / CBS 7966</strain>
    </source>
</reference>
<dbReference type="InterPro" id="IPR013083">
    <property type="entry name" value="Znf_RING/FYVE/PHD"/>
</dbReference>
<evidence type="ECO:0000259" key="7">
    <source>
        <dbReference type="PROSITE" id="PS50089"/>
    </source>
</evidence>
<dbReference type="Gene3D" id="3.40.50.10810">
    <property type="entry name" value="Tandem AAA-ATPase domain"/>
    <property type="match status" value="1"/>
</dbReference>
<dbReference type="GO" id="GO:0061630">
    <property type="term" value="F:ubiquitin protein ligase activity"/>
    <property type="evidence" value="ECO:0007669"/>
    <property type="project" value="TreeGrafter"/>
</dbReference>
<dbReference type="Proteomes" id="UP000008837">
    <property type="component" value="Unassembled WGS sequence"/>
</dbReference>
<keyword evidence="1" id="KW-0547">Nucleotide-binding</keyword>
<keyword evidence="11" id="KW-1185">Reference proteome</keyword>
<evidence type="ECO:0000259" key="9">
    <source>
        <dbReference type="PROSITE" id="PS51194"/>
    </source>
</evidence>
<evidence type="ECO:0000256" key="4">
    <source>
        <dbReference type="PROSITE-ProRule" id="PRU00175"/>
    </source>
</evidence>
<dbReference type="InterPro" id="IPR038718">
    <property type="entry name" value="SNF2-like_sf"/>
</dbReference>
<dbReference type="GO" id="GO:0016787">
    <property type="term" value="F:hydrolase activity"/>
    <property type="evidence" value="ECO:0007669"/>
    <property type="project" value="UniProtKB-KW"/>
</dbReference>
<dbReference type="PROSITE" id="PS51194">
    <property type="entry name" value="HELICASE_CTER"/>
    <property type="match status" value="1"/>
</dbReference>
<dbReference type="VEuPathDB" id="FungiDB:MGL_1004"/>
<dbReference type="CDD" id="cd18793">
    <property type="entry name" value="SF2_C_SNF"/>
    <property type="match status" value="1"/>
</dbReference>